<dbReference type="AlphaFoldDB" id="A3BHM1"/>
<feature type="compositionally biased region" description="Acidic residues" evidence="1">
    <location>
        <begin position="110"/>
        <end position="124"/>
    </location>
</feature>
<evidence type="ECO:0000256" key="1">
    <source>
        <dbReference type="SAM" id="MobiDB-lite"/>
    </source>
</evidence>
<name>A3BHM1_ORYSJ</name>
<reference evidence="2" key="2">
    <citation type="submission" date="2008-12" db="EMBL/GenBank/DDBJ databases">
        <title>Improved gene annotation of the rice (Oryza sativa) genomes.</title>
        <authorList>
            <person name="Wang J."/>
            <person name="Li R."/>
            <person name="Fan W."/>
            <person name="Huang Q."/>
            <person name="Zhang J."/>
            <person name="Zhou Y."/>
            <person name="Hu Y."/>
            <person name="Zi S."/>
            <person name="Li J."/>
            <person name="Ni P."/>
            <person name="Zheng H."/>
            <person name="Zhang Y."/>
            <person name="Zhao M."/>
            <person name="Hao Q."/>
            <person name="McDermott J."/>
            <person name="Samudrala R."/>
            <person name="Kristiansen K."/>
            <person name="Wong G.K.-S."/>
        </authorList>
    </citation>
    <scope>NUCLEOTIDE SEQUENCE</scope>
</reference>
<accession>A3BHM1</accession>
<dbReference type="EMBL" id="CM000144">
    <property type="protein sequence ID" value="EAZ39060.1"/>
    <property type="molecule type" value="Genomic_DNA"/>
</dbReference>
<feature type="region of interest" description="Disordered" evidence="1">
    <location>
        <begin position="164"/>
        <end position="188"/>
    </location>
</feature>
<evidence type="ECO:0000313" key="2">
    <source>
        <dbReference type="EMBL" id="EAZ39060.1"/>
    </source>
</evidence>
<dbReference type="InterPro" id="IPR045883">
    <property type="entry name" value="At4g13530-like"/>
</dbReference>
<reference evidence="2" key="1">
    <citation type="journal article" date="2005" name="PLoS Biol.">
        <title>The genomes of Oryza sativa: a history of duplications.</title>
        <authorList>
            <person name="Yu J."/>
            <person name="Wang J."/>
            <person name="Lin W."/>
            <person name="Li S."/>
            <person name="Li H."/>
            <person name="Zhou J."/>
            <person name="Ni P."/>
            <person name="Dong W."/>
            <person name="Hu S."/>
            <person name="Zeng C."/>
            <person name="Zhang J."/>
            <person name="Zhang Y."/>
            <person name="Li R."/>
            <person name="Xu Z."/>
            <person name="Li S."/>
            <person name="Li X."/>
            <person name="Zheng H."/>
            <person name="Cong L."/>
            <person name="Lin L."/>
            <person name="Yin J."/>
            <person name="Geng J."/>
            <person name="Li G."/>
            <person name="Shi J."/>
            <person name="Liu J."/>
            <person name="Lv H."/>
            <person name="Li J."/>
            <person name="Wang J."/>
            <person name="Deng Y."/>
            <person name="Ran L."/>
            <person name="Shi X."/>
            <person name="Wang X."/>
            <person name="Wu Q."/>
            <person name="Li C."/>
            <person name="Ren X."/>
            <person name="Wang J."/>
            <person name="Wang X."/>
            <person name="Li D."/>
            <person name="Liu D."/>
            <person name="Zhang X."/>
            <person name="Ji Z."/>
            <person name="Zhao W."/>
            <person name="Sun Y."/>
            <person name="Zhang Z."/>
            <person name="Bao J."/>
            <person name="Han Y."/>
            <person name="Dong L."/>
            <person name="Ji J."/>
            <person name="Chen P."/>
            <person name="Wu S."/>
            <person name="Liu J."/>
            <person name="Xiao Y."/>
            <person name="Bu D."/>
            <person name="Tan J."/>
            <person name="Yang L."/>
            <person name="Ye C."/>
            <person name="Zhang J."/>
            <person name="Xu J."/>
            <person name="Zhou Y."/>
            <person name="Yu Y."/>
            <person name="Zhang B."/>
            <person name="Zhuang S."/>
            <person name="Wei H."/>
            <person name="Liu B."/>
            <person name="Lei M."/>
            <person name="Yu H."/>
            <person name="Li Y."/>
            <person name="Xu H."/>
            <person name="Wei S."/>
            <person name="He X."/>
            <person name="Fang L."/>
            <person name="Zhang Z."/>
            <person name="Zhang Y."/>
            <person name="Huang X."/>
            <person name="Su Z."/>
            <person name="Tong W."/>
            <person name="Li J."/>
            <person name="Tong Z."/>
            <person name="Li S."/>
            <person name="Ye J."/>
            <person name="Wang L."/>
            <person name="Fang L."/>
            <person name="Lei T."/>
            <person name="Chen C."/>
            <person name="Chen H."/>
            <person name="Xu Z."/>
            <person name="Li H."/>
            <person name="Huang H."/>
            <person name="Zhang F."/>
            <person name="Xu H."/>
            <person name="Li N."/>
            <person name="Zhao C."/>
            <person name="Li S."/>
            <person name="Dong L."/>
            <person name="Huang Y."/>
            <person name="Li L."/>
            <person name="Xi Y."/>
            <person name="Qi Q."/>
            <person name="Li W."/>
            <person name="Zhang B."/>
            <person name="Hu W."/>
            <person name="Zhang Y."/>
            <person name="Tian X."/>
            <person name="Jiao Y."/>
            <person name="Liang X."/>
            <person name="Jin J."/>
            <person name="Gao L."/>
            <person name="Zheng W."/>
            <person name="Hao B."/>
            <person name="Liu S."/>
            <person name="Wang W."/>
            <person name="Yuan L."/>
            <person name="Cao M."/>
            <person name="McDermott J."/>
            <person name="Samudrala R."/>
            <person name="Wang J."/>
            <person name="Wong G.K."/>
            <person name="Yang H."/>
        </authorList>
    </citation>
    <scope>NUCLEOTIDE SEQUENCE [LARGE SCALE GENOMIC DNA]</scope>
</reference>
<dbReference type="Proteomes" id="UP000007752">
    <property type="component" value="Chromosome 7"/>
</dbReference>
<sequence>MEKGGASVSMDAAASMDMWDWEVLPDQLSSSSHGGGGHGRRVLGAQETEESNLDAAAADMAVDDECKDIGVDVAVPAETKTSQEETMAAKVTEEEEEEAFQGSDAKVVDGDDDGGGEEEEEEEEEGKKAGAECVVFRVGKLRVNGIGALCSFGVAARRHRLRLPRRRQAAAPPPAAAAAQDPASALWR</sequence>
<gene>
    <name evidence="2" type="ORF">OsJ_23491</name>
</gene>
<protein>
    <submittedName>
        <fullName evidence="2">Uncharacterized protein</fullName>
    </submittedName>
</protein>
<dbReference type="PANTHER" id="PTHR33646">
    <property type="entry name" value="GB|AAF00631.1"/>
    <property type="match status" value="1"/>
</dbReference>
<dbReference type="PANTHER" id="PTHR33646:SF8">
    <property type="entry name" value="OS07G0204100 PROTEIN"/>
    <property type="match status" value="1"/>
</dbReference>
<feature type="region of interest" description="Disordered" evidence="1">
    <location>
        <begin position="79"/>
        <end position="129"/>
    </location>
</feature>
<organism evidence="2">
    <name type="scientific">Oryza sativa subsp. japonica</name>
    <name type="common">Rice</name>
    <dbReference type="NCBI Taxonomy" id="39947"/>
    <lineage>
        <taxon>Eukaryota</taxon>
        <taxon>Viridiplantae</taxon>
        <taxon>Streptophyta</taxon>
        <taxon>Embryophyta</taxon>
        <taxon>Tracheophyta</taxon>
        <taxon>Spermatophyta</taxon>
        <taxon>Magnoliopsida</taxon>
        <taxon>Liliopsida</taxon>
        <taxon>Poales</taxon>
        <taxon>Poaceae</taxon>
        <taxon>BOP clade</taxon>
        <taxon>Oryzoideae</taxon>
        <taxon>Oryzeae</taxon>
        <taxon>Oryzinae</taxon>
        <taxon>Oryza</taxon>
        <taxon>Oryza sativa</taxon>
    </lineage>
</organism>
<feature type="region of interest" description="Disordered" evidence="1">
    <location>
        <begin position="26"/>
        <end position="54"/>
    </location>
</feature>
<proteinExistence type="predicted"/>
<feature type="compositionally biased region" description="Low complexity" evidence="1">
    <location>
        <begin position="176"/>
        <end position="188"/>
    </location>
</feature>